<dbReference type="GO" id="GO:0005524">
    <property type="term" value="F:ATP binding"/>
    <property type="evidence" value="ECO:0007669"/>
    <property type="project" value="UniProtKB-KW"/>
</dbReference>
<dbReference type="RefSeq" id="WP_169562335.1">
    <property type="nucleotide sequence ID" value="NZ_JAAXYH010000001.1"/>
</dbReference>
<keyword evidence="2" id="KW-0547">Nucleotide-binding</keyword>
<evidence type="ECO:0000313" key="4">
    <source>
        <dbReference type="EMBL" id="NMH63694.1"/>
    </source>
</evidence>
<evidence type="ECO:0000256" key="1">
    <source>
        <dbReference type="ARBA" id="ARBA00007381"/>
    </source>
</evidence>
<dbReference type="Proteomes" id="UP000737113">
    <property type="component" value="Unassembled WGS sequence"/>
</dbReference>
<protein>
    <submittedName>
        <fullName evidence="4">Molecular chaperone</fullName>
    </submittedName>
</protein>
<dbReference type="AlphaFoldDB" id="A0A972FR21"/>
<dbReference type="NCBIfam" id="NF008673">
    <property type="entry name" value="PRK11678.1"/>
    <property type="match status" value="1"/>
</dbReference>
<evidence type="ECO:0000313" key="5">
    <source>
        <dbReference type="Proteomes" id="UP000737113"/>
    </source>
</evidence>
<evidence type="ECO:0000256" key="3">
    <source>
        <dbReference type="ARBA" id="ARBA00022840"/>
    </source>
</evidence>
<proteinExistence type="inferred from homology"/>
<keyword evidence="5" id="KW-1185">Reference proteome</keyword>
<dbReference type="Gene3D" id="3.30.420.40">
    <property type="match status" value="3"/>
</dbReference>
<dbReference type="EMBL" id="JAAXYH010000001">
    <property type="protein sequence ID" value="NMH63694.1"/>
    <property type="molecule type" value="Genomic_DNA"/>
</dbReference>
<dbReference type="Gene3D" id="3.90.640.10">
    <property type="entry name" value="Actin, Chain A, domain 4"/>
    <property type="match status" value="2"/>
</dbReference>
<dbReference type="PROSITE" id="PS00329">
    <property type="entry name" value="HSP70_2"/>
    <property type="match status" value="1"/>
</dbReference>
<reference evidence="4" key="1">
    <citation type="submission" date="2020-04" db="EMBL/GenBank/DDBJ databases">
        <title>Description of Shewanella salipaludis sp. nov., isolated from a salt marsh.</title>
        <authorList>
            <person name="Park S."/>
            <person name="Yoon J.-H."/>
        </authorList>
    </citation>
    <scope>NUCLEOTIDE SEQUENCE</scope>
    <source>
        <strain evidence="4">SHSM-M6</strain>
    </source>
</reference>
<organism evidence="4 5">
    <name type="scientific">Shewanella salipaludis</name>
    <dbReference type="NCBI Taxonomy" id="2723052"/>
    <lineage>
        <taxon>Bacteria</taxon>
        <taxon>Pseudomonadati</taxon>
        <taxon>Pseudomonadota</taxon>
        <taxon>Gammaproteobacteria</taxon>
        <taxon>Alteromonadales</taxon>
        <taxon>Shewanellaceae</taxon>
        <taxon>Shewanella</taxon>
    </lineage>
</organism>
<dbReference type="GO" id="GO:0140662">
    <property type="term" value="F:ATP-dependent protein folding chaperone"/>
    <property type="evidence" value="ECO:0007669"/>
    <property type="project" value="InterPro"/>
</dbReference>
<keyword evidence="3" id="KW-0067">ATP-binding</keyword>
<gene>
    <name evidence="4" type="primary">yegD</name>
    <name evidence="4" type="ORF">HC757_00650</name>
</gene>
<dbReference type="InterPro" id="IPR043129">
    <property type="entry name" value="ATPase_NBD"/>
</dbReference>
<comment type="caution">
    <text evidence="4">The sequence shown here is derived from an EMBL/GenBank/DDBJ whole genome shotgun (WGS) entry which is preliminary data.</text>
</comment>
<dbReference type="SUPFAM" id="SSF53067">
    <property type="entry name" value="Actin-like ATPase domain"/>
    <property type="match status" value="2"/>
</dbReference>
<accession>A0A972FR21</accession>
<sequence length="480" mass="51309">MFIGFDYGSANCAVGMMQGAEVRLLPLSGDSDYLPSTLYAMDRELIAEAVFHGLPAELKAEYAGKRAAQLSRARMVRHELDLGADEQAVFVGEAAVQAYLELPEEGFYVRSPKSFLGATGLRPEQIALFEDIVTLMMQHIKTLAEARLAEAGEMAGAISYAVIGRPVNFQGIGGEESNRQAEAILRVAASRAGFSEVAFLFEPLAAGMDYEASLVEDKTVLVVDVGGGTTDCSLVKMGPGHRHKADRSADFLGHSGQRIGGNDLDIALAMQAFMPRLGLGSQTRSGKPMPSKPFWNAVAVNDISAQREFAALSSRKLIQALLEEAETPERLSLLLKVQREQLGYQLVRSAERAKIDLSDAASVASSLGYLDPELRVEVSRGQFEAAIETSLARVEALMHQALAQADGQAPEVIYVTGGTAKSPAIYARIAAIYPETPVVVGDHFGSVTAGLTLWAQKLFAATPVTPAANLAVTKATSEAY</sequence>
<name>A0A972FR21_9GAMM</name>
<dbReference type="InterPro" id="IPR013126">
    <property type="entry name" value="Hsp_70_fam"/>
</dbReference>
<evidence type="ECO:0000256" key="2">
    <source>
        <dbReference type="ARBA" id="ARBA00022741"/>
    </source>
</evidence>
<dbReference type="InterPro" id="IPR018181">
    <property type="entry name" value="Heat_shock_70_CS"/>
</dbReference>
<dbReference type="Pfam" id="PF00012">
    <property type="entry name" value="HSP70"/>
    <property type="match status" value="2"/>
</dbReference>
<dbReference type="PANTHER" id="PTHR19375">
    <property type="entry name" value="HEAT SHOCK PROTEIN 70KDA"/>
    <property type="match status" value="1"/>
</dbReference>
<comment type="similarity">
    <text evidence="1">Belongs to the heat shock protein 70 family.</text>
</comment>